<gene>
    <name evidence="3" type="ORF">WMW72_33790</name>
</gene>
<dbReference type="CDD" id="cd05379">
    <property type="entry name" value="CAP_bacterial"/>
    <property type="match status" value="1"/>
</dbReference>
<name>A0ABU9DVG2_9BACL</name>
<dbReference type="InterPro" id="IPR035940">
    <property type="entry name" value="CAP_sf"/>
</dbReference>
<evidence type="ECO:0000313" key="3">
    <source>
        <dbReference type="EMBL" id="MEK8132865.1"/>
    </source>
</evidence>
<dbReference type="PROSITE" id="PS51272">
    <property type="entry name" value="SLH"/>
    <property type="match status" value="1"/>
</dbReference>
<dbReference type="EMBL" id="JBBPCC010000037">
    <property type="protein sequence ID" value="MEK8132865.1"/>
    <property type="molecule type" value="Genomic_DNA"/>
</dbReference>
<protein>
    <submittedName>
        <fullName evidence="3">CAP-associated domain-containing protein</fullName>
    </submittedName>
</protein>
<dbReference type="Pfam" id="PF00395">
    <property type="entry name" value="SLH"/>
    <property type="match status" value="1"/>
</dbReference>
<dbReference type="Proteomes" id="UP001469365">
    <property type="component" value="Unassembled WGS sequence"/>
</dbReference>
<evidence type="ECO:0000259" key="2">
    <source>
        <dbReference type="PROSITE" id="PS51272"/>
    </source>
</evidence>
<organism evidence="3 4">
    <name type="scientific">Paenibacillus filicis</name>
    <dbReference type="NCBI Taxonomy" id="669464"/>
    <lineage>
        <taxon>Bacteria</taxon>
        <taxon>Bacillati</taxon>
        <taxon>Bacillota</taxon>
        <taxon>Bacilli</taxon>
        <taxon>Bacillales</taxon>
        <taxon>Paenibacillaceae</taxon>
        <taxon>Paenibacillus</taxon>
    </lineage>
</organism>
<dbReference type="Pfam" id="PF14504">
    <property type="entry name" value="CAP_assoc_N"/>
    <property type="match status" value="1"/>
</dbReference>
<evidence type="ECO:0000256" key="1">
    <source>
        <dbReference type="SAM" id="SignalP"/>
    </source>
</evidence>
<dbReference type="SUPFAM" id="SSF55797">
    <property type="entry name" value="PR-1-like"/>
    <property type="match status" value="1"/>
</dbReference>
<dbReference type="RefSeq" id="WP_341419990.1">
    <property type="nucleotide sequence ID" value="NZ_JBBPCC010000037.1"/>
</dbReference>
<sequence>MKFRRMAFGMASWLALSLTLPLSSSAIPAAPAFPDTARHWGSAAIEWAVKQHIVDGYEDNTFRPDRKVSEPEFLAMLLRAYPIKTSSVPSGTPWYQPYYDIAGANGWTLQRTYDADSYNRGAVARLIASTQKGSLSLSDSISYLLKNGLSQGKTAATVEGYRAADPLSRAEAVQFLMNMTSKVSQLQAAAPSTALSNAGTGHSPAGAPPAGEPVRITAVSVRGIALDDSAAQVTAKLGQPDRQDPSEYGFTWYIYNQNYANYAQIGIDGDRVVALYSPSDNWHTDRGVQDGVDKSTVERQYGKPLAYIVKDNTRYMLNYGKGEYGTYEIAGAYVTFFYDLHRSDVVTGLQVIGGAAEQAMASMYPKGSDALRKAYELQSFDLANASRVKLGFDPFTWAEDISSTARKHSGDMAKQGYFDHKNKAGQSPFDRMKQDGITFSAAAENIAAGQSSAIFSHHGWMNSSGHRSNLLGGTSRLGVGVAFGGKMNVYYTQNFYSP</sequence>
<dbReference type="PANTHER" id="PTHR31157:SF1">
    <property type="entry name" value="SCP DOMAIN-CONTAINING PROTEIN"/>
    <property type="match status" value="1"/>
</dbReference>
<dbReference type="Pfam" id="PF00188">
    <property type="entry name" value="CAP"/>
    <property type="match status" value="1"/>
</dbReference>
<dbReference type="InterPro" id="IPR029410">
    <property type="entry name" value="CAP_assoc"/>
</dbReference>
<dbReference type="InterPro" id="IPR001119">
    <property type="entry name" value="SLH_dom"/>
</dbReference>
<dbReference type="InterPro" id="IPR014044">
    <property type="entry name" value="CAP_dom"/>
</dbReference>
<feature type="domain" description="SLH" evidence="2">
    <location>
        <begin position="28"/>
        <end position="91"/>
    </location>
</feature>
<feature type="signal peptide" evidence="1">
    <location>
        <begin position="1"/>
        <end position="26"/>
    </location>
</feature>
<proteinExistence type="predicted"/>
<feature type="chain" id="PRO_5045649083" evidence="1">
    <location>
        <begin position="27"/>
        <end position="498"/>
    </location>
</feature>
<evidence type="ECO:0000313" key="4">
    <source>
        <dbReference type="Proteomes" id="UP001469365"/>
    </source>
</evidence>
<dbReference type="Gene3D" id="3.40.33.10">
    <property type="entry name" value="CAP"/>
    <property type="match status" value="1"/>
</dbReference>
<keyword evidence="1" id="KW-0732">Signal</keyword>
<keyword evidence="4" id="KW-1185">Reference proteome</keyword>
<comment type="caution">
    <text evidence="3">The sequence shown here is derived from an EMBL/GenBank/DDBJ whole genome shotgun (WGS) entry which is preliminary data.</text>
</comment>
<reference evidence="3 4" key="1">
    <citation type="submission" date="2024-04" db="EMBL/GenBank/DDBJ databases">
        <title>draft genome sequnece of Paenibacillus filicis.</title>
        <authorList>
            <person name="Kim D.-U."/>
        </authorList>
    </citation>
    <scope>NUCLEOTIDE SEQUENCE [LARGE SCALE GENOMIC DNA]</scope>
    <source>
        <strain evidence="3 4">KACC14197</strain>
    </source>
</reference>
<dbReference type="PANTHER" id="PTHR31157">
    <property type="entry name" value="SCP DOMAIN-CONTAINING PROTEIN"/>
    <property type="match status" value="1"/>
</dbReference>
<accession>A0ABU9DVG2</accession>